<organism evidence="6 7">
    <name type="scientific">Ptilorrhoa leucosticta</name>
    <dbReference type="NCBI Taxonomy" id="449384"/>
    <lineage>
        <taxon>Eukaryota</taxon>
        <taxon>Metazoa</taxon>
        <taxon>Chordata</taxon>
        <taxon>Craniata</taxon>
        <taxon>Vertebrata</taxon>
        <taxon>Euteleostomi</taxon>
        <taxon>Archelosauria</taxon>
        <taxon>Archosauria</taxon>
        <taxon>Dinosauria</taxon>
        <taxon>Saurischia</taxon>
        <taxon>Theropoda</taxon>
        <taxon>Coelurosauria</taxon>
        <taxon>Aves</taxon>
        <taxon>Neognathae</taxon>
        <taxon>Neoaves</taxon>
        <taxon>Telluraves</taxon>
        <taxon>Australaves</taxon>
        <taxon>Passeriformes</taxon>
        <taxon>Corvoidea</taxon>
        <taxon>Cinclosomatidae</taxon>
        <taxon>Ptilorrhoa</taxon>
    </lineage>
</organism>
<accession>A0A7K8MI82</accession>
<dbReference type="PROSITE" id="PS50175">
    <property type="entry name" value="ASP_PROT_RETROV"/>
    <property type="match status" value="1"/>
</dbReference>
<dbReference type="Pfam" id="PF00077">
    <property type="entry name" value="RVP"/>
    <property type="match status" value="1"/>
</dbReference>
<dbReference type="InterPro" id="IPR036157">
    <property type="entry name" value="dUTPase-like_sf"/>
</dbReference>
<keyword evidence="3" id="KW-0378">Hydrolase</keyword>
<feature type="non-terminal residue" evidence="6">
    <location>
        <position position="269"/>
    </location>
</feature>
<dbReference type="Gene3D" id="2.70.40.10">
    <property type="match status" value="1"/>
</dbReference>
<dbReference type="SUPFAM" id="SSF50630">
    <property type="entry name" value="Acid proteases"/>
    <property type="match status" value="1"/>
</dbReference>
<feature type="compositionally biased region" description="Low complexity" evidence="4">
    <location>
        <begin position="22"/>
        <end position="35"/>
    </location>
</feature>
<protein>
    <submittedName>
        <fullName evidence="6">POK9 protein</fullName>
    </submittedName>
</protein>
<dbReference type="PANTHER" id="PTHR19422">
    <property type="entry name" value="GAG RETROVIRAL POLYPROTEIN"/>
    <property type="match status" value="1"/>
</dbReference>
<proteinExistence type="predicted"/>
<dbReference type="InterPro" id="IPR018061">
    <property type="entry name" value="Retropepsins"/>
</dbReference>
<dbReference type="Proteomes" id="UP000547721">
    <property type="component" value="Unassembled WGS sequence"/>
</dbReference>
<dbReference type="PANTHER" id="PTHR19422:SF123">
    <property type="entry name" value="RT1 CLASS I, LOCUS CE15"/>
    <property type="match status" value="1"/>
</dbReference>
<dbReference type="CDD" id="cd05482">
    <property type="entry name" value="HIV_retropepsin_like"/>
    <property type="match status" value="1"/>
</dbReference>
<dbReference type="GO" id="GO:0006508">
    <property type="term" value="P:proteolysis"/>
    <property type="evidence" value="ECO:0007669"/>
    <property type="project" value="UniProtKB-KW"/>
</dbReference>
<dbReference type="Pfam" id="PF00692">
    <property type="entry name" value="dUTPase"/>
    <property type="match status" value="1"/>
</dbReference>
<dbReference type="CDD" id="cd07557">
    <property type="entry name" value="trimeric_dUTPase"/>
    <property type="match status" value="1"/>
</dbReference>
<dbReference type="InterPro" id="IPR021109">
    <property type="entry name" value="Peptidase_aspartic_dom_sf"/>
</dbReference>
<feature type="compositionally biased region" description="Basic and acidic residues" evidence="4">
    <location>
        <begin position="12"/>
        <end position="21"/>
    </location>
</feature>
<name>A0A7K8MI82_9CORV</name>
<gene>
    <name evidence="6" type="primary">Ervk9_1</name>
    <name evidence="6" type="ORF">PTILEU_R10784</name>
</gene>
<reference evidence="6 7" key="1">
    <citation type="submission" date="2019-09" db="EMBL/GenBank/DDBJ databases">
        <title>Bird 10,000 Genomes (B10K) Project - Family phase.</title>
        <authorList>
            <person name="Zhang G."/>
        </authorList>
    </citation>
    <scope>NUCLEOTIDE SEQUENCE [LARGE SCALE GENOMIC DNA]</scope>
    <source>
        <strain evidence="6">B10K-CU-031-17</strain>
        <tissue evidence="6">Muscle</tissue>
    </source>
</reference>
<evidence type="ECO:0000256" key="4">
    <source>
        <dbReference type="SAM" id="MobiDB-lite"/>
    </source>
</evidence>
<keyword evidence="1" id="KW-0645">Protease</keyword>
<evidence type="ECO:0000313" key="7">
    <source>
        <dbReference type="Proteomes" id="UP000547721"/>
    </source>
</evidence>
<dbReference type="PROSITE" id="PS00141">
    <property type="entry name" value="ASP_PROTEASE"/>
    <property type="match status" value="1"/>
</dbReference>
<evidence type="ECO:0000256" key="1">
    <source>
        <dbReference type="ARBA" id="ARBA00022670"/>
    </source>
</evidence>
<dbReference type="AlphaFoldDB" id="A0A7K8MI82"/>
<keyword evidence="7" id="KW-1185">Reference proteome</keyword>
<feature type="region of interest" description="Disordered" evidence="4">
    <location>
        <begin position="1"/>
        <end position="38"/>
    </location>
</feature>
<dbReference type="Gene3D" id="2.40.70.10">
    <property type="entry name" value="Acid Proteases"/>
    <property type="match status" value="1"/>
</dbReference>
<dbReference type="InterPro" id="IPR001969">
    <property type="entry name" value="Aspartic_peptidase_AS"/>
</dbReference>
<dbReference type="EMBL" id="VWYY01000973">
    <property type="protein sequence ID" value="NXE40992.1"/>
    <property type="molecule type" value="Genomic_DNA"/>
</dbReference>
<keyword evidence="2" id="KW-0064">Aspartyl protease</keyword>
<feature type="non-terminal residue" evidence="6">
    <location>
        <position position="1"/>
    </location>
</feature>
<dbReference type="InterPro" id="IPR029054">
    <property type="entry name" value="dUTPase-like"/>
</dbReference>
<evidence type="ECO:0000256" key="2">
    <source>
        <dbReference type="ARBA" id="ARBA00022750"/>
    </source>
</evidence>
<dbReference type="GO" id="GO:0004190">
    <property type="term" value="F:aspartic-type endopeptidase activity"/>
    <property type="evidence" value="ECO:0007669"/>
    <property type="project" value="UniProtKB-KW"/>
</dbReference>
<dbReference type="InterPro" id="IPR001995">
    <property type="entry name" value="Peptidase_A2_cat"/>
</dbReference>
<evidence type="ECO:0000256" key="3">
    <source>
        <dbReference type="ARBA" id="ARBA00022801"/>
    </source>
</evidence>
<feature type="domain" description="Peptidase A2" evidence="5">
    <location>
        <begin position="185"/>
        <end position="261"/>
    </location>
</feature>
<dbReference type="InterPro" id="IPR051592">
    <property type="entry name" value="HERV-K_Pro_peptidase_A2"/>
</dbReference>
<sequence>QLLCVSSTFGKLPEERARSPRPDTSSGPSISVSPSLQPATAGSLGLDLAASVETTLATTRPAKIPTGVNGPIVINGQGYGGLVLGRSSASIMGLFVLPGVIDADYTGEIHVMAYTMYPPIVIGAGQRIAQFIPLPQLTSSITPRESCERGKKGFGSSGVALLTMDLSQRPKQKVTITYQGQSINVEALLDTGADASIISPRVWPRRWPTRQSTDLVTGVGGCTLALKTPRVIVTIDGKNITVGLSVIELPVGVSCLIGRDILAQLGVVL</sequence>
<dbReference type="SUPFAM" id="SSF51283">
    <property type="entry name" value="dUTPase-like"/>
    <property type="match status" value="1"/>
</dbReference>
<evidence type="ECO:0000313" key="6">
    <source>
        <dbReference type="EMBL" id="NXE40992.1"/>
    </source>
</evidence>
<evidence type="ECO:0000259" key="5">
    <source>
        <dbReference type="PROSITE" id="PS50175"/>
    </source>
</evidence>
<comment type="caution">
    <text evidence="6">The sequence shown here is derived from an EMBL/GenBank/DDBJ whole genome shotgun (WGS) entry which is preliminary data.</text>
</comment>
<dbReference type="InterPro" id="IPR034170">
    <property type="entry name" value="Retropepsin-like_cat_dom"/>
</dbReference>
<dbReference type="InterPro" id="IPR033704">
    <property type="entry name" value="dUTPase_trimeric"/>
</dbReference>